<comment type="caution">
    <text evidence="2">The sequence shown here is derived from an EMBL/GenBank/DDBJ whole genome shotgun (WGS) entry which is preliminary data.</text>
</comment>
<dbReference type="Proteomes" id="UP000185728">
    <property type="component" value="Unassembled WGS sequence"/>
</dbReference>
<dbReference type="EMBL" id="FTOB01000004">
    <property type="protein sequence ID" value="SIS87049.1"/>
    <property type="molecule type" value="Genomic_DNA"/>
</dbReference>
<sequence>MEDMRVIKKNLFALLAGALLVPTLSVANPTIVDNPFEIMVFPVQENGLHGRWGYTAESAPEQYRRGGLAIFEENGQNKVVVKFEEADVFGQNVKVSGSTIRFKFTYEGVTFDVELTVKGDTLNGTYTSADGTFGIKADRLKVM</sequence>
<evidence type="ECO:0000313" key="2">
    <source>
        <dbReference type="EMBL" id="SIS87049.1"/>
    </source>
</evidence>
<organism evidence="2 3">
    <name type="scientific">Zobellia uliginosa</name>
    <dbReference type="NCBI Taxonomy" id="143224"/>
    <lineage>
        <taxon>Bacteria</taxon>
        <taxon>Pseudomonadati</taxon>
        <taxon>Bacteroidota</taxon>
        <taxon>Flavobacteriia</taxon>
        <taxon>Flavobacteriales</taxon>
        <taxon>Flavobacteriaceae</taxon>
        <taxon>Zobellia</taxon>
    </lineage>
</organism>
<proteinExistence type="predicted"/>
<feature type="chain" id="PRO_5046720776" evidence="1">
    <location>
        <begin position="28"/>
        <end position="143"/>
    </location>
</feature>
<dbReference type="RefSeq" id="WP_076456008.1">
    <property type="nucleotide sequence ID" value="NZ_FTOB01000004.1"/>
</dbReference>
<protein>
    <submittedName>
        <fullName evidence="2">Uncharacterized protein</fullName>
    </submittedName>
</protein>
<keyword evidence="1" id="KW-0732">Signal</keyword>
<evidence type="ECO:0000256" key="1">
    <source>
        <dbReference type="SAM" id="SignalP"/>
    </source>
</evidence>
<gene>
    <name evidence="2" type="ORF">SAMN05421766_104517</name>
</gene>
<keyword evidence="3" id="KW-1185">Reference proteome</keyword>
<name>A0ABY1KWM0_9FLAO</name>
<feature type="signal peptide" evidence="1">
    <location>
        <begin position="1"/>
        <end position="27"/>
    </location>
</feature>
<accession>A0ABY1KWM0</accession>
<reference evidence="2 3" key="1">
    <citation type="submission" date="2017-01" db="EMBL/GenBank/DDBJ databases">
        <authorList>
            <person name="Varghese N."/>
            <person name="Submissions S."/>
        </authorList>
    </citation>
    <scope>NUCLEOTIDE SEQUENCE [LARGE SCALE GENOMIC DNA]</scope>
    <source>
        <strain evidence="2 3">DSM 2061</strain>
    </source>
</reference>
<evidence type="ECO:0000313" key="3">
    <source>
        <dbReference type="Proteomes" id="UP000185728"/>
    </source>
</evidence>